<dbReference type="EMBL" id="JAJEQW010000004">
    <property type="protein sequence ID" value="MCC2241780.1"/>
    <property type="molecule type" value="Genomic_DNA"/>
</dbReference>
<sequence length="533" mass="63014">MDFNAYSSEVLEWLEGVRKNRGTDAEKTLMLCKNIRDYAREQDDEKLLGYAYYYSGETYYLLNDVDKLFRNLSCSLPYLEHSRQHGLLARAYNILAITSMNRGNAPFAMDYYLNARMYCEKYKLYDIGIIININIGMLYNNFGEYRQAEKYLEQAYDLLQKNEEIPEYYSYLLNIYIGLGNSCFYQEEYMQAQEYALRAKEVCSGHLEELEQIAFACFEARLCNAMGKKEECDRNIAIVQKVSDTRMPILDIFDDLYAYCEMLLDTRKEEEFWKLVELLEKMAREAKIIYMQKRILTLKIRYYKRQEKNREYLQACGLFFELSEILEKENKYIMTCILDMRYTLEETNHSRKKMEKENRILLEQSQTDALTGIPNRYRLEQHAQKVFEHAIAEKIPVAVEILDIDYFKQYNDNYGHQKGDLCICRVAKEIQKLAEKDDIFCARYGGDEFILIYEGYSREAVVILTEKLKRSIRDLNMEHAFSEAQLYVSISQGICYDIPDADRTMKNFLQKADDLLYQVKEENRGGICIGSCR</sequence>
<dbReference type="InterPro" id="IPR050469">
    <property type="entry name" value="Diguanylate_Cyclase"/>
</dbReference>
<dbReference type="Gene3D" id="3.30.70.270">
    <property type="match status" value="1"/>
</dbReference>
<dbReference type="NCBIfam" id="TIGR00254">
    <property type="entry name" value="GGDEF"/>
    <property type="match status" value="1"/>
</dbReference>
<dbReference type="Pfam" id="PF00990">
    <property type="entry name" value="GGDEF"/>
    <property type="match status" value="1"/>
</dbReference>
<dbReference type="SUPFAM" id="SSF48452">
    <property type="entry name" value="TPR-like"/>
    <property type="match status" value="1"/>
</dbReference>
<dbReference type="GO" id="GO:0052621">
    <property type="term" value="F:diguanylate cyclase activity"/>
    <property type="evidence" value="ECO:0007669"/>
    <property type="project" value="TreeGrafter"/>
</dbReference>
<feature type="domain" description="GGDEF" evidence="2">
    <location>
        <begin position="395"/>
        <end position="532"/>
    </location>
</feature>
<evidence type="ECO:0000313" key="4">
    <source>
        <dbReference type="Proteomes" id="UP001198893"/>
    </source>
</evidence>
<dbReference type="CDD" id="cd01949">
    <property type="entry name" value="GGDEF"/>
    <property type="match status" value="1"/>
</dbReference>
<dbReference type="PANTHER" id="PTHR45138">
    <property type="entry name" value="REGULATORY COMPONENTS OF SENSORY TRANSDUCTION SYSTEM"/>
    <property type="match status" value="1"/>
</dbReference>
<protein>
    <submittedName>
        <fullName evidence="3">GGDEF domain-containing protein</fullName>
    </submittedName>
</protein>
<gene>
    <name evidence="3" type="ORF">LKD47_05595</name>
</gene>
<dbReference type="InterPro" id="IPR000160">
    <property type="entry name" value="GGDEF_dom"/>
</dbReference>
<organism evidence="3 4">
    <name type="scientific">Roseburia amylophila</name>
    <dbReference type="NCBI Taxonomy" id="2981794"/>
    <lineage>
        <taxon>Bacteria</taxon>
        <taxon>Bacillati</taxon>
        <taxon>Bacillota</taxon>
        <taxon>Clostridia</taxon>
        <taxon>Lachnospirales</taxon>
        <taxon>Lachnospiraceae</taxon>
        <taxon>Roseburia</taxon>
    </lineage>
</organism>
<dbReference type="Gene3D" id="1.25.40.10">
    <property type="entry name" value="Tetratricopeptide repeat domain"/>
    <property type="match status" value="2"/>
</dbReference>
<keyword evidence="1" id="KW-0802">TPR repeat</keyword>
<dbReference type="GO" id="GO:1902201">
    <property type="term" value="P:negative regulation of bacterial-type flagellum-dependent cell motility"/>
    <property type="evidence" value="ECO:0007669"/>
    <property type="project" value="TreeGrafter"/>
</dbReference>
<dbReference type="InterPro" id="IPR011990">
    <property type="entry name" value="TPR-like_helical_dom_sf"/>
</dbReference>
<dbReference type="InterPro" id="IPR019734">
    <property type="entry name" value="TPR_rpt"/>
</dbReference>
<dbReference type="GO" id="GO:0005886">
    <property type="term" value="C:plasma membrane"/>
    <property type="evidence" value="ECO:0007669"/>
    <property type="project" value="TreeGrafter"/>
</dbReference>
<dbReference type="InterPro" id="IPR043128">
    <property type="entry name" value="Rev_trsase/Diguanyl_cyclase"/>
</dbReference>
<dbReference type="SUPFAM" id="SSF55073">
    <property type="entry name" value="Nucleotide cyclase"/>
    <property type="match status" value="1"/>
</dbReference>
<proteinExistence type="predicted"/>
<dbReference type="PROSITE" id="PS50887">
    <property type="entry name" value="GGDEF"/>
    <property type="match status" value="1"/>
</dbReference>
<dbReference type="SMART" id="SM00267">
    <property type="entry name" value="GGDEF"/>
    <property type="match status" value="1"/>
</dbReference>
<dbReference type="PROSITE" id="PS50005">
    <property type="entry name" value="TPR"/>
    <property type="match status" value="1"/>
</dbReference>
<evidence type="ECO:0000256" key="1">
    <source>
        <dbReference type="PROSITE-ProRule" id="PRU00339"/>
    </source>
</evidence>
<evidence type="ECO:0000259" key="2">
    <source>
        <dbReference type="PROSITE" id="PS50887"/>
    </source>
</evidence>
<accession>A0AAW4WGB5</accession>
<dbReference type="RefSeq" id="WP_227709878.1">
    <property type="nucleotide sequence ID" value="NZ_JAJEQW010000004.1"/>
</dbReference>
<dbReference type="PANTHER" id="PTHR45138:SF9">
    <property type="entry name" value="DIGUANYLATE CYCLASE DGCM-RELATED"/>
    <property type="match status" value="1"/>
</dbReference>
<dbReference type="InterPro" id="IPR029787">
    <property type="entry name" value="Nucleotide_cyclase"/>
</dbReference>
<name>A0AAW4WGB5_9FIRM</name>
<evidence type="ECO:0000313" key="3">
    <source>
        <dbReference type="EMBL" id="MCC2241780.1"/>
    </source>
</evidence>
<dbReference type="AlphaFoldDB" id="A0AAW4WGB5"/>
<dbReference type="Proteomes" id="UP001198893">
    <property type="component" value="Unassembled WGS sequence"/>
</dbReference>
<dbReference type="GO" id="GO:0043709">
    <property type="term" value="P:cell adhesion involved in single-species biofilm formation"/>
    <property type="evidence" value="ECO:0007669"/>
    <property type="project" value="TreeGrafter"/>
</dbReference>
<comment type="caution">
    <text evidence="3">The sequence shown here is derived from an EMBL/GenBank/DDBJ whole genome shotgun (WGS) entry which is preliminary data.</text>
</comment>
<feature type="repeat" description="TPR" evidence="1">
    <location>
        <begin position="129"/>
        <end position="162"/>
    </location>
</feature>
<dbReference type="SMART" id="SM00028">
    <property type="entry name" value="TPR"/>
    <property type="match status" value="3"/>
</dbReference>
<reference evidence="3" key="1">
    <citation type="submission" date="2021-10" db="EMBL/GenBank/DDBJ databases">
        <title>Anaerobic single-cell dispensing facilitates the cultivation of human gut bacteria.</title>
        <authorList>
            <person name="Afrizal A."/>
        </authorList>
    </citation>
    <scope>NUCLEOTIDE SEQUENCE</scope>
    <source>
        <strain evidence="3">CLA-AA-H204</strain>
    </source>
</reference>